<dbReference type="EMBL" id="PVFR01000058">
    <property type="protein sequence ID" value="PRE45396.1"/>
    <property type="molecule type" value="Genomic_DNA"/>
</dbReference>
<dbReference type="Gene3D" id="3.30.930.30">
    <property type="match status" value="1"/>
</dbReference>
<feature type="domain" description="MobA/VirD2-like nuclease" evidence="2">
    <location>
        <begin position="123"/>
        <end position="210"/>
    </location>
</feature>
<gene>
    <name evidence="3" type="ORF">C6P99_18970</name>
</gene>
<dbReference type="InterPro" id="IPR005094">
    <property type="entry name" value="Endonuclease_MobA/VirD2"/>
</dbReference>
<evidence type="ECO:0000313" key="3">
    <source>
        <dbReference type="EMBL" id="PRE45396.1"/>
    </source>
</evidence>
<evidence type="ECO:0000256" key="1">
    <source>
        <dbReference type="SAM" id="MobiDB-lite"/>
    </source>
</evidence>
<reference evidence="3 4" key="1">
    <citation type="submission" date="2018-03" db="EMBL/GenBank/DDBJ databases">
        <authorList>
            <person name="Nguyen K."/>
            <person name="Fouts D."/>
            <person name="Sutton G."/>
        </authorList>
    </citation>
    <scope>NUCLEOTIDE SEQUENCE [LARGE SCALE GENOMIC DNA]</scope>
    <source>
        <strain evidence="3 4">AU14328</strain>
    </source>
</reference>
<protein>
    <recommendedName>
        <fullName evidence="2">MobA/VirD2-like nuclease domain-containing protein</fullName>
    </recommendedName>
</protein>
<dbReference type="Proteomes" id="UP000237811">
    <property type="component" value="Unassembled WGS sequence"/>
</dbReference>
<dbReference type="Pfam" id="PF03432">
    <property type="entry name" value="Relaxase"/>
    <property type="match status" value="1"/>
</dbReference>
<proteinExistence type="predicted"/>
<dbReference type="AlphaFoldDB" id="A0AB37AQX6"/>
<feature type="region of interest" description="Disordered" evidence="1">
    <location>
        <begin position="299"/>
        <end position="350"/>
    </location>
</feature>
<evidence type="ECO:0000313" key="4">
    <source>
        <dbReference type="Proteomes" id="UP000237811"/>
    </source>
</evidence>
<name>A0AB37AQX6_9BURK</name>
<organism evidence="3 4">
    <name type="scientific">Burkholderia multivorans</name>
    <dbReference type="NCBI Taxonomy" id="87883"/>
    <lineage>
        <taxon>Bacteria</taxon>
        <taxon>Pseudomonadati</taxon>
        <taxon>Pseudomonadota</taxon>
        <taxon>Betaproteobacteria</taxon>
        <taxon>Burkholderiales</taxon>
        <taxon>Burkholderiaceae</taxon>
        <taxon>Burkholderia</taxon>
        <taxon>Burkholderia cepacia complex</taxon>
    </lineage>
</organism>
<evidence type="ECO:0000259" key="2">
    <source>
        <dbReference type="Pfam" id="PF03432"/>
    </source>
</evidence>
<comment type="caution">
    <text evidence="3">The sequence shown here is derived from an EMBL/GenBank/DDBJ whole genome shotgun (WGS) entry which is preliminary data.</text>
</comment>
<feature type="compositionally biased region" description="Basic and acidic residues" evidence="1">
    <location>
        <begin position="339"/>
        <end position="350"/>
    </location>
</feature>
<dbReference type="RefSeq" id="WP_105777526.1">
    <property type="nucleotide sequence ID" value="NZ_PVFQ01000024.1"/>
</dbReference>
<sequence>MAFPKTYVDQMLLNWGDRLFHDPLRHVRAPRMSRAQLGRDVRRMREQLARTLRRTPEVMVKITNKASGAQGMGAVRRHLRYISRNGRVQLEDQDGQTVLGREALRDLTDAWQLGGWGIPEESHRREVFNVLLSMPPGTDREAVRVAARAFAAEEFGDGRRYVFAAHDDEAHPHVHLSVQARGADGKRLNPRKQDLQRWRERFATQLREYGVEANATRRLARGETRRYPKQAVVHLMARGETARYWRSGLDGQARHALWDAHGASFEAWQGVIHAMRGSQSADDRSLAAMVMDFVQTMPVQRDSTDAARARLSSDMPRHRQPARQVRPRQPESAGPQPDLFRDDPKPGVER</sequence>
<accession>A0AB37AQX6</accession>